<dbReference type="Pfam" id="PF21956">
    <property type="entry name" value="DUF6922"/>
    <property type="match status" value="1"/>
</dbReference>
<organism evidence="2 3">
    <name type="scientific">Neomoorella thermoacetica</name>
    <name type="common">Clostridium thermoaceticum</name>
    <dbReference type="NCBI Taxonomy" id="1525"/>
    <lineage>
        <taxon>Bacteria</taxon>
        <taxon>Bacillati</taxon>
        <taxon>Bacillota</taxon>
        <taxon>Clostridia</taxon>
        <taxon>Neomoorellales</taxon>
        <taxon>Neomoorellaceae</taxon>
        <taxon>Neomoorella</taxon>
    </lineage>
</organism>
<proteinExistence type="predicted"/>
<dbReference type="RefSeq" id="WP_071521393.1">
    <property type="nucleotide sequence ID" value="NZ_MIHH01000017.1"/>
</dbReference>
<sequence>MKLPDNLASLFCNYDADTLDLENQAPLIIKTVLARGKWEQILWLFKYYGYHRVREVFREDYYGLRSLPEPTLRLWELLFINDPLPWEEITKTRWRCRRLAGNPLTLNKG</sequence>
<dbReference type="InterPro" id="IPR053830">
    <property type="entry name" value="DUF6922"/>
</dbReference>
<dbReference type="AlphaFoldDB" id="A0A1J5JWV1"/>
<comment type="caution">
    <text evidence="2">The sequence shown here is derived from an EMBL/GenBank/DDBJ whole genome shotgun (WGS) entry which is preliminary data.</text>
</comment>
<gene>
    <name evidence="2" type="ORF">MOOR_23450</name>
</gene>
<accession>A0A1J5JWV1</accession>
<evidence type="ECO:0000313" key="3">
    <source>
        <dbReference type="Proteomes" id="UP000182743"/>
    </source>
</evidence>
<feature type="domain" description="DUF6922" evidence="1">
    <location>
        <begin position="9"/>
        <end position="56"/>
    </location>
</feature>
<dbReference type="EMBL" id="MIHH01000017">
    <property type="protein sequence ID" value="OIQ08065.1"/>
    <property type="molecule type" value="Genomic_DNA"/>
</dbReference>
<evidence type="ECO:0000259" key="1">
    <source>
        <dbReference type="Pfam" id="PF21956"/>
    </source>
</evidence>
<protein>
    <recommendedName>
        <fullName evidence="1">DUF6922 domain-containing protein</fullName>
    </recommendedName>
</protein>
<name>A0A1J5JWV1_NEOTH</name>
<dbReference type="Proteomes" id="UP000182743">
    <property type="component" value="Unassembled WGS sequence"/>
</dbReference>
<reference evidence="2 3" key="1">
    <citation type="submission" date="2016-08" db="EMBL/GenBank/DDBJ databases">
        <title>Genome-based comparison of Moorella thermoacetic strains.</title>
        <authorList>
            <person name="Poehlein A."/>
            <person name="Bengelsdorf F.R."/>
            <person name="Esser C."/>
            <person name="Duerre P."/>
            <person name="Daniel R."/>
        </authorList>
    </citation>
    <scope>NUCLEOTIDE SEQUENCE [LARGE SCALE GENOMIC DNA]</scope>
    <source>
        <strain evidence="2 3">DSM 11768</strain>
    </source>
</reference>
<evidence type="ECO:0000313" key="2">
    <source>
        <dbReference type="EMBL" id="OIQ08065.1"/>
    </source>
</evidence>